<gene>
    <name evidence="2" type="ORF">DILT_LOCUS13316</name>
</gene>
<name>A0A3P7PG74_DIBLA</name>
<dbReference type="AlphaFoldDB" id="A0A3P7PG74"/>
<evidence type="ECO:0000313" key="3">
    <source>
        <dbReference type="Proteomes" id="UP000281553"/>
    </source>
</evidence>
<sequence>MIPPCCPLCRGEFTAAQARPSRLLNDLLELVQKGPQENRPSRDGDGHGNNTAAQPTSLDQEMSRSSEQSVQQ</sequence>
<proteinExistence type="predicted"/>
<keyword evidence="3" id="KW-1185">Reference proteome</keyword>
<accession>A0A3P7PG74</accession>
<feature type="compositionally biased region" description="Polar residues" evidence="1">
    <location>
        <begin position="48"/>
        <end position="72"/>
    </location>
</feature>
<feature type="region of interest" description="Disordered" evidence="1">
    <location>
        <begin position="30"/>
        <end position="72"/>
    </location>
</feature>
<evidence type="ECO:0000313" key="2">
    <source>
        <dbReference type="EMBL" id="VDN18989.1"/>
    </source>
</evidence>
<evidence type="ECO:0000256" key="1">
    <source>
        <dbReference type="SAM" id="MobiDB-lite"/>
    </source>
</evidence>
<protein>
    <submittedName>
        <fullName evidence="2">Uncharacterized protein</fullName>
    </submittedName>
</protein>
<dbReference type="Proteomes" id="UP000281553">
    <property type="component" value="Unassembled WGS sequence"/>
</dbReference>
<dbReference type="EMBL" id="UYRU01069759">
    <property type="protein sequence ID" value="VDN18989.1"/>
    <property type="molecule type" value="Genomic_DNA"/>
</dbReference>
<organism evidence="2 3">
    <name type="scientific">Dibothriocephalus latus</name>
    <name type="common">Fish tapeworm</name>
    <name type="synonym">Diphyllobothrium latum</name>
    <dbReference type="NCBI Taxonomy" id="60516"/>
    <lineage>
        <taxon>Eukaryota</taxon>
        <taxon>Metazoa</taxon>
        <taxon>Spiralia</taxon>
        <taxon>Lophotrochozoa</taxon>
        <taxon>Platyhelminthes</taxon>
        <taxon>Cestoda</taxon>
        <taxon>Eucestoda</taxon>
        <taxon>Diphyllobothriidea</taxon>
        <taxon>Diphyllobothriidae</taxon>
        <taxon>Dibothriocephalus</taxon>
    </lineage>
</organism>
<reference evidence="2 3" key="1">
    <citation type="submission" date="2018-11" db="EMBL/GenBank/DDBJ databases">
        <authorList>
            <consortium name="Pathogen Informatics"/>
        </authorList>
    </citation>
    <scope>NUCLEOTIDE SEQUENCE [LARGE SCALE GENOMIC DNA]</scope>
</reference>